<reference evidence="2" key="1">
    <citation type="submission" date="2022-04" db="EMBL/GenBank/DDBJ databases">
        <title>Complete genome sequences of Ezakiella coagulans and Fenollaria massiliensis.</title>
        <authorList>
            <person name="France M.T."/>
            <person name="Clifford J."/>
            <person name="Narina S."/>
            <person name="Rutt L."/>
            <person name="Ravel J."/>
        </authorList>
    </citation>
    <scope>NUCLEOTIDE SEQUENCE</scope>
    <source>
        <strain evidence="2">C0061C2</strain>
    </source>
</reference>
<evidence type="ECO:0000256" key="1">
    <source>
        <dbReference type="SAM" id="SignalP"/>
    </source>
</evidence>
<keyword evidence="1" id="KW-0732">Signal</keyword>
<dbReference type="KEGG" id="fms:M1R53_01770"/>
<sequence>MKKIALFLCLLLMIFNININAQNELITETTKGRLSYNLYQARPVSITDDSIYFYIIYKPIFKTNPYAFSPKIFKYDLKTSGVESIFALDRNETVLNLISDERKTLLLSYDGASIIIRTRSKKGIIKKEILSRSNSKPYTFTTEKKICICYEDSNNKENIVTKFTILDIDANQSIVKTCELIGSDEAYNGEYLSVVGGSDGAIYVSIISMKNGNFKGKNVISKIYEYDDKRNELVKTEAEYKFLVNAICGDSKYIIIDEYNEEDPSSQTLNIFCIKENKNINLAEKTNKMRIKNILKTENKFIIEADKGIYELNLTQSVLKTIYDEELDSLLYHRNKIYLYNYDSNYEQFILRLIK</sequence>
<feature type="signal peptide" evidence="1">
    <location>
        <begin position="1"/>
        <end position="21"/>
    </location>
</feature>
<dbReference type="AlphaFoldDB" id="A0A9E7IV58"/>
<proteinExistence type="predicted"/>
<organism evidence="2 3">
    <name type="scientific">Fenollaria massiliensis</name>
    <dbReference type="NCBI Taxonomy" id="938288"/>
    <lineage>
        <taxon>Bacteria</taxon>
        <taxon>Bacillati</taxon>
        <taxon>Bacillota</taxon>
        <taxon>Clostridia</taxon>
        <taxon>Eubacteriales</taxon>
        <taxon>Fenollaria</taxon>
    </lineage>
</organism>
<evidence type="ECO:0000313" key="2">
    <source>
        <dbReference type="EMBL" id="UQK59407.1"/>
    </source>
</evidence>
<dbReference type="RefSeq" id="WP_106018103.1">
    <property type="nucleotide sequence ID" value="NZ_CP096649.1"/>
</dbReference>
<evidence type="ECO:0000313" key="3">
    <source>
        <dbReference type="Proteomes" id="UP000831151"/>
    </source>
</evidence>
<keyword evidence="3" id="KW-1185">Reference proteome</keyword>
<dbReference type="EMBL" id="CP096649">
    <property type="protein sequence ID" value="UQK59407.1"/>
    <property type="molecule type" value="Genomic_DNA"/>
</dbReference>
<feature type="chain" id="PRO_5038387301" evidence="1">
    <location>
        <begin position="22"/>
        <end position="355"/>
    </location>
</feature>
<dbReference type="Proteomes" id="UP000831151">
    <property type="component" value="Chromosome"/>
</dbReference>
<gene>
    <name evidence="2" type="ORF">M1R53_01770</name>
</gene>
<protein>
    <submittedName>
        <fullName evidence="2">Uncharacterized protein</fullName>
    </submittedName>
</protein>
<accession>A0A9E7IV58</accession>
<name>A0A9E7IV58_9FIRM</name>